<proteinExistence type="predicted"/>
<protein>
    <recommendedName>
        <fullName evidence="4">Lipoprotein</fullName>
    </recommendedName>
</protein>
<feature type="chain" id="PRO_5027898432" description="Lipoprotein" evidence="1">
    <location>
        <begin position="30"/>
        <end position="131"/>
    </location>
</feature>
<accession>A0A6V8N3A2</accession>
<dbReference type="EMBL" id="BLXZ01000001">
    <property type="protein sequence ID" value="GFO66840.1"/>
    <property type="molecule type" value="Genomic_DNA"/>
</dbReference>
<evidence type="ECO:0000313" key="3">
    <source>
        <dbReference type="Proteomes" id="UP000587586"/>
    </source>
</evidence>
<sequence length="131" mass="14098">MNQLPDTWIYLCRVVAMAGLLTGAVPAFAANPLPAAAQRVYHPSASYPGPYRVDVVYMRARDIDPWAPGIAGRFPAVVTCPDALQKLRSTGYWSGHLKKGGACGTPYEPSSWALGNRLNYDAQQAPAPVNP</sequence>
<dbReference type="RefSeq" id="WP_183359370.1">
    <property type="nucleotide sequence ID" value="NZ_BLXZ01000001.1"/>
</dbReference>
<dbReference type="Proteomes" id="UP000587586">
    <property type="component" value="Unassembled WGS sequence"/>
</dbReference>
<name>A0A6V8N3A2_9BACT</name>
<organism evidence="2 3">
    <name type="scientific">Geomonas limicola</name>
    <dbReference type="NCBI Taxonomy" id="2740186"/>
    <lineage>
        <taxon>Bacteria</taxon>
        <taxon>Pseudomonadati</taxon>
        <taxon>Thermodesulfobacteriota</taxon>
        <taxon>Desulfuromonadia</taxon>
        <taxon>Geobacterales</taxon>
        <taxon>Geobacteraceae</taxon>
        <taxon>Geomonas</taxon>
    </lineage>
</organism>
<feature type="signal peptide" evidence="1">
    <location>
        <begin position="1"/>
        <end position="29"/>
    </location>
</feature>
<evidence type="ECO:0008006" key="4">
    <source>
        <dbReference type="Google" id="ProtNLM"/>
    </source>
</evidence>
<reference evidence="3" key="1">
    <citation type="submission" date="2020-06" db="EMBL/GenBank/DDBJ databases">
        <title>Draft genomic sequecing of Geomonas sp. Red745.</title>
        <authorList>
            <person name="Itoh H."/>
            <person name="Xu Z.X."/>
            <person name="Ushijima N."/>
            <person name="Masuda Y."/>
            <person name="Shiratori Y."/>
            <person name="Senoo K."/>
        </authorList>
    </citation>
    <scope>NUCLEOTIDE SEQUENCE [LARGE SCALE GENOMIC DNA]</scope>
    <source>
        <strain evidence="3">Red745</strain>
    </source>
</reference>
<evidence type="ECO:0000313" key="2">
    <source>
        <dbReference type="EMBL" id="GFO66840.1"/>
    </source>
</evidence>
<dbReference type="AlphaFoldDB" id="A0A6V8N3A2"/>
<evidence type="ECO:0000256" key="1">
    <source>
        <dbReference type="SAM" id="SignalP"/>
    </source>
</evidence>
<keyword evidence="3" id="KW-1185">Reference proteome</keyword>
<comment type="caution">
    <text evidence="2">The sequence shown here is derived from an EMBL/GenBank/DDBJ whole genome shotgun (WGS) entry which is preliminary data.</text>
</comment>
<keyword evidence="1" id="KW-0732">Signal</keyword>
<gene>
    <name evidence="2" type="ORF">GMLC_04190</name>
</gene>